<dbReference type="Gene3D" id="3.30.1310.20">
    <property type="entry name" value="PRTase-like"/>
    <property type="match status" value="1"/>
</dbReference>
<feature type="domain" description="Phosphoribosyltransferase" evidence="1">
    <location>
        <begin position="7"/>
        <end position="164"/>
    </location>
</feature>
<evidence type="ECO:0000259" key="1">
    <source>
        <dbReference type="Pfam" id="PF00156"/>
    </source>
</evidence>
<dbReference type="SUPFAM" id="SSF53271">
    <property type="entry name" value="PRTase-like"/>
    <property type="match status" value="1"/>
</dbReference>
<organism evidence="2 3">
    <name type="scientific">Ohtaekwangia kribbensis</name>
    <dbReference type="NCBI Taxonomy" id="688913"/>
    <lineage>
        <taxon>Bacteria</taxon>
        <taxon>Pseudomonadati</taxon>
        <taxon>Bacteroidota</taxon>
        <taxon>Cytophagia</taxon>
        <taxon>Cytophagales</taxon>
        <taxon>Fulvivirgaceae</taxon>
        <taxon>Ohtaekwangia</taxon>
    </lineage>
</organism>
<dbReference type="CDD" id="cd06223">
    <property type="entry name" value="PRTases_typeI"/>
    <property type="match status" value="1"/>
</dbReference>
<protein>
    <submittedName>
        <fullName evidence="2">Phosphoribosyltransferase family protein</fullName>
    </submittedName>
</protein>
<keyword evidence="2" id="KW-0328">Glycosyltransferase</keyword>
<dbReference type="InterPro" id="IPR029057">
    <property type="entry name" value="PRTase-like"/>
</dbReference>
<dbReference type="RefSeq" id="WP_377586492.1">
    <property type="nucleotide sequence ID" value="NZ_JBHTKA010000016.1"/>
</dbReference>
<dbReference type="Pfam" id="PF00156">
    <property type="entry name" value="Pribosyltran"/>
    <property type="match status" value="1"/>
</dbReference>
<keyword evidence="2" id="KW-0808">Transferase</keyword>
<dbReference type="Gene3D" id="3.40.50.2020">
    <property type="match status" value="1"/>
</dbReference>
<dbReference type="EMBL" id="JBHTKA010000016">
    <property type="protein sequence ID" value="MFD1003612.1"/>
    <property type="molecule type" value="Genomic_DNA"/>
</dbReference>
<comment type="caution">
    <text evidence="2">The sequence shown here is derived from an EMBL/GenBank/DDBJ whole genome shotgun (WGS) entry which is preliminary data.</text>
</comment>
<dbReference type="Proteomes" id="UP001597112">
    <property type="component" value="Unassembled WGS sequence"/>
</dbReference>
<evidence type="ECO:0000313" key="2">
    <source>
        <dbReference type="EMBL" id="MFD1003612.1"/>
    </source>
</evidence>
<keyword evidence="3" id="KW-1185">Reference proteome</keyword>
<gene>
    <name evidence="2" type="ORF">ACFQ21_30080</name>
</gene>
<dbReference type="GO" id="GO:0016757">
    <property type="term" value="F:glycosyltransferase activity"/>
    <property type="evidence" value="ECO:0007669"/>
    <property type="project" value="UniProtKB-KW"/>
</dbReference>
<evidence type="ECO:0000313" key="3">
    <source>
        <dbReference type="Proteomes" id="UP001597112"/>
    </source>
</evidence>
<reference evidence="3" key="1">
    <citation type="journal article" date="2019" name="Int. J. Syst. Evol. Microbiol.">
        <title>The Global Catalogue of Microorganisms (GCM) 10K type strain sequencing project: providing services to taxonomists for standard genome sequencing and annotation.</title>
        <authorList>
            <consortium name="The Broad Institute Genomics Platform"/>
            <consortium name="The Broad Institute Genome Sequencing Center for Infectious Disease"/>
            <person name="Wu L."/>
            <person name="Ma J."/>
        </authorList>
    </citation>
    <scope>NUCLEOTIDE SEQUENCE [LARGE SCALE GENOMIC DNA]</scope>
    <source>
        <strain evidence="3">CCUG 58938</strain>
    </source>
</reference>
<dbReference type="InterPro" id="IPR000836">
    <property type="entry name" value="PRTase_dom"/>
</dbReference>
<proteinExistence type="predicted"/>
<accession>A0ABW3KCC1</accession>
<sequence>MVREEVTTIQDREQAGYLLSKKLTVHKNTDALVVGIAHGGAVVAYHLARALHLSFAVVPCRKIKHPANDMQTIGSVSIDDVLIHEDIHDIPQDYIYHQILMARIGIEREYNYYYANKPRPVFSDRTIIIVDDMLQENDAVLACLRSVRKQKPTSLIVAVPVIAFSALRTIREEADDVVFSRMASGFDSVRNIYSALPSVKEEEVRDLLSHSLEAVIHG</sequence>
<name>A0ABW3KCC1_9BACT</name>